<reference evidence="2 3" key="1">
    <citation type="journal article" date="2024" name="Plant J.">
        <title>Genome sequences and population genomics reveal climatic adaptation and genomic divergence between two closely related sweetgum species.</title>
        <authorList>
            <person name="Xu W.Q."/>
            <person name="Ren C.Q."/>
            <person name="Zhang X.Y."/>
            <person name="Comes H.P."/>
            <person name="Liu X.H."/>
            <person name="Li Y.G."/>
            <person name="Kettle C.J."/>
            <person name="Jalonen R."/>
            <person name="Gaisberger H."/>
            <person name="Ma Y.Z."/>
            <person name="Qiu Y.X."/>
        </authorList>
    </citation>
    <scope>NUCLEOTIDE SEQUENCE [LARGE SCALE GENOMIC DNA]</scope>
    <source>
        <strain evidence="2">Hangzhou</strain>
    </source>
</reference>
<accession>A0AAP0S8H9</accession>
<dbReference type="EMBL" id="JBBPBK010000001">
    <property type="protein sequence ID" value="KAK9292851.1"/>
    <property type="molecule type" value="Genomic_DNA"/>
</dbReference>
<keyword evidence="3" id="KW-1185">Reference proteome</keyword>
<name>A0AAP0S8H9_LIQFO</name>
<comment type="caution">
    <text evidence="2">The sequence shown here is derived from an EMBL/GenBank/DDBJ whole genome shotgun (WGS) entry which is preliminary data.</text>
</comment>
<dbReference type="AlphaFoldDB" id="A0AAP0S8H9"/>
<sequence>MASILSLKPLAILALALAFCVQGTLGVFLPKLCETPGANARRGMAEIKSSGYVAPAPESGIFPAKYTVAPAMAPY</sequence>
<evidence type="ECO:0000313" key="2">
    <source>
        <dbReference type="EMBL" id="KAK9292851.1"/>
    </source>
</evidence>
<feature type="signal peptide" evidence="1">
    <location>
        <begin position="1"/>
        <end position="26"/>
    </location>
</feature>
<dbReference type="Proteomes" id="UP001415857">
    <property type="component" value="Unassembled WGS sequence"/>
</dbReference>
<gene>
    <name evidence="2" type="ORF">L1049_020832</name>
</gene>
<evidence type="ECO:0000313" key="3">
    <source>
        <dbReference type="Proteomes" id="UP001415857"/>
    </source>
</evidence>
<evidence type="ECO:0000256" key="1">
    <source>
        <dbReference type="SAM" id="SignalP"/>
    </source>
</evidence>
<organism evidence="2 3">
    <name type="scientific">Liquidambar formosana</name>
    <name type="common">Formosan gum</name>
    <dbReference type="NCBI Taxonomy" id="63359"/>
    <lineage>
        <taxon>Eukaryota</taxon>
        <taxon>Viridiplantae</taxon>
        <taxon>Streptophyta</taxon>
        <taxon>Embryophyta</taxon>
        <taxon>Tracheophyta</taxon>
        <taxon>Spermatophyta</taxon>
        <taxon>Magnoliopsida</taxon>
        <taxon>eudicotyledons</taxon>
        <taxon>Gunneridae</taxon>
        <taxon>Pentapetalae</taxon>
        <taxon>Saxifragales</taxon>
        <taxon>Altingiaceae</taxon>
        <taxon>Liquidambar</taxon>
    </lineage>
</organism>
<dbReference type="InterPro" id="IPR009489">
    <property type="entry name" value="PAR1"/>
</dbReference>
<feature type="chain" id="PRO_5042879599" evidence="1">
    <location>
        <begin position="27"/>
        <end position="75"/>
    </location>
</feature>
<proteinExistence type="predicted"/>
<keyword evidence="1" id="KW-0732">Signal</keyword>
<dbReference type="Pfam" id="PF06521">
    <property type="entry name" value="PAR1"/>
    <property type="match status" value="1"/>
</dbReference>
<protein>
    <submittedName>
        <fullName evidence="2">Uncharacterized protein</fullName>
    </submittedName>
</protein>